<protein>
    <submittedName>
        <fullName evidence="1">Uncharacterized protein</fullName>
    </submittedName>
</protein>
<dbReference type="AlphaFoldDB" id="A0A4V6KVW1"/>
<sequence length="58" mass="6656">MNFKKLFGTYAFSKLALSHCTKQLLETFTFYSSETNSAMRCDIPTSLSYQETTFTNLP</sequence>
<dbReference type="EMBL" id="LR590484">
    <property type="protein sequence ID" value="VTR48488.1"/>
    <property type="molecule type" value="Genomic_DNA"/>
</dbReference>
<proteinExistence type="predicted"/>
<evidence type="ECO:0000313" key="1">
    <source>
        <dbReference type="EMBL" id="VTR48488.1"/>
    </source>
</evidence>
<reference evidence="1 2" key="1">
    <citation type="submission" date="2019-05" db="EMBL/GenBank/DDBJ databases">
        <authorList>
            <consortium name="Pathogen Informatics"/>
        </authorList>
    </citation>
    <scope>NUCLEOTIDE SEQUENCE [LARGE SCALE GENOMIC DNA]</scope>
    <source>
        <strain evidence="1 2">NCTC11429</strain>
    </source>
</reference>
<organism evidence="1 2">
    <name type="scientific">Sphingobacterium thalpophilum</name>
    <dbReference type="NCBI Taxonomy" id="259"/>
    <lineage>
        <taxon>Bacteria</taxon>
        <taxon>Pseudomonadati</taxon>
        <taxon>Bacteroidota</taxon>
        <taxon>Sphingobacteriia</taxon>
        <taxon>Sphingobacteriales</taxon>
        <taxon>Sphingobacteriaceae</taxon>
        <taxon>Sphingobacterium</taxon>
    </lineage>
</organism>
<name>A0A4V6KVW1_9SPHI</name>
<evidence type="ECO:0000313" key="2">
    <source>
        <dbReference type="Proteomes" id="UP000308196"/>
    </source>
</evidence>
<accession>A0A4V6KVW1</accession>
<gene>
    <name evidence="1" type="ORF">NCTC11429_03707</name>
</gene>
<dbReference type="KEGG" id="stha:NCTC11429_03707"/>
<dbReference type="Proteomes" id="UP000308196">
    <property type="component" value="Chromosome"/>
</dbReference>
<dbReference type="STRING" id="1123265.GCA_000686625_04687"/>